<proteinExistence type="inferred from homology"/>
<dbReference type="PRINTS" id="PR00727">
    <property type="entry name" value="LEADERPTASE"/>
</dbReference>
<keyword evidence="3" id="KW-0645">Protease</keyword>
<comment type="caution">
    <text evidence="5">The sequence shown here is derived from an EMBL/GenBank/DDBJ whole genome shotgun (WGS) entry which is preliminary data.</text>
</comment>
<dbReference type="GO" id="GO:0009003">
    <property type="term" value="F:signal peptidase activity"/>
    <property type="evidence" value="ECO:0007669"/>
    <property type="project" value="UniProtKB-EC"/>
</dbReference>
<gene>
    <name evidence="5" type="primary">lepB</name>
    <name evidence="5" type="ORF">H2C83_01255</name>
</gene>
<dbReference type="EC" id="3.4.21.89" evidence="3"/>
<dbReference type="CDD" id="cd06530">
    <property type="entry name" value="S26_SPase_I"/>
    <property type="match status" value="1"/>
</dbReference>
<dbReference type="PANTHER" id="PTHR43390:SF1">
    <property type="entry name" value="CHLOROPLAST PROCESSING PEPTIDASE"/>
    <property type="match status" value="1"/>
</dbReference>
<accession>A0A7W1XPX0</accession>
<dbReference type="NCBIfam" id="TIGR02227">
    <property type="entry name" value="sigpep_I_bact"/>
    <property type="match status" value="1"/>
</dbReference>
<dbReference type="InterPro" id="IPR019533">
    <property type="entry name" value="Peptidase_S26"/>
</dbReference>
<evidence type="ECO:0000256" key="3">
    <source>
        <dbReference type="RuleBase" id="RU362042"/>
    </source>
</evidence>
<comment type="subcellular location">
    <subcellularLocation>
        <location evidence="1">Cell membrane</location>
        <topology evidence="1">Single-pass type II membrane protein</topology>
    </subcellularLocation>
    <subcellularLocation>
        <location evidence="3">Membrane</location>
        <topology evidence="3">Single-pass type II membrane protein</topology>
    </subcellularLocation>
</comment>
<dbReference type="InterPro" id="IPR036286">
    <property type="entry name" value="LexA/Signal_pep-like_sf"/>
</dbReference>
<organism evidence="5 6">
    <name type="scientific">Thermoactinomyces mirandus</name>
    <dbReference type="NCBI Taxonomy" id="2756294"/>
    <lineage>
        <taxon>Bacteria</taxon>
        <taxon>Bacillati</taxon>
        <taxon>Bacillota</taxon>
        <taxon>Bacilli</taxon>
        <taxon>Bacillales</taxon>
        <taxon>Thermoactinomycetaceae</taxon>
        <taxon>Thermoactinomyces</taxon>
    </lineage>
</organism>
<dbReference type="GO" id="GO:0005886">
    <property type="term" value="C:plasma membrane"/>
    <property type="evidence" value="ECO:0007669"/>
    <property type="project" value="UniProtKB-SubCell"/>
</dbReference>
<dbReference type="InterPro" id="IPR000223">
    <property type="entry name" value="Pept_S26A_signal_pept_1"/>
</dbReference>
<evidence type="ECO:0000313" key="6">
    <source>
        <dbReference type="Proteomes" id="UP000538292"/>
    </source>
</evidence>
<comment type="similarity">
    <text evidence="2 3">Belongs to the peptidase S26 family.</text>
</comment>
<dbReference type="Gene3D" id="2.10.109.10">
    <property type="entry name" value="Umud Fragment, subunit A"/>
    <property type="match status" value="1"/>
</dbReference>
<dbReference type="Proteomes" id="UP000538292">
    <property type="component" value="Unassembled WGS sequence"/>
</dbReference>
<keyword evidence="3 5" id="KW-0378">Hydrolase</keyword>
<dbReference type="GO" id="GO:0006465">
    <property type="term" value="P:signal peptide processing"/>
    <property type="evidence" value="ECO:0007669"/>
    <property type="project" value="InterPro"/>
</dbReference>
<keyword evidence="6" id="KW-1185">Reference proteome</keyword>
<dbReference type="PANTHER" id="PTHR43390">
    <property type="entry name" value="SIGNAL PEPTIDASE I"/>
    <property type="match status" value="1"/>
</dbReference>
<name>A0A7W1XPX0_9BACL</name>
<evidence type="ECO:0000259" key="4">
    <source>
        <dbReference type="Pfam" id="PF10502"/>
    </source>
</evidence>
<dbReference type="GO" id="GO:0004252">
    <property type="term" value="F:serine-type endopeptidase activity"/>
    <property type="evidence" value="ECO:0007669"/>
    <property type="project" value="InterPro"/>
</dbReference>
<dbReference type="AlphaFoldDB" id="A0A7W1XPX0"/>
<dbReference type="EMBL" id="JACEOL010000002">
    <property type="protein sequence ID" value="MBA4600975.1"/>
    <property type="molecule type" value="Genomic_DNA"/>
</dbReference>
<reference evidence="5 6" key="1">
    <citation type="submission" date="2020-07" db="EMBL/GenBank/DDBJ databases">
        <title>Thermoactinomyces phylogeny.</title>
        <authorList>
            <person name="Dunlap C."/>
        </authorList>
    </citation>
    <scope>NUCLEOTIDE SEQUENCE [LARGE SCALE GENOMIC DNA]</scope>
    <source>
        <strain evidence="5 6">AMNI-1</strain>
    </source>
</reference>
<dbReference type="SUPFAM" id="SSF51306">
    <property type="entry name" value="LexA/Signal peptidase"/>
    <property type="match status" value="1"/>
</dbReference>
<dbReference type="Pfam" id="PF10502">
    <property type="entry name" value="Peptidase_S26"/>
    <property type="match status" value="1"/>
</dbReference>
<evidence type="ECO:0000256" key="2">
    <source>
        <dbReference type="ARBA" id="ARBA00009370"/>
    </source>
</evidence>
<protein>
    <recommendedName>
        <fullName evidence="3">Signal peptidase I</fullName>
        <ecNumber evidence="3">3.4.21.89</ecNumber>
    </recommendedName>
</protein>
<comment type="catalytic activity">
    <reaction evidence="3">
        <text>Cleavage of hydrophobic, N-terminal signal or leader sequences from secreted and periplasmic proteins.</text>
        <dbReference type="EC" id="3.4.21.89"/>
    </reaction>
</comment>
<evidence type="ECO:0000313" key="5">
    <source>
        <dbReference type="EMBL" id="MBA4600975.1"/>
    </source>
</evidence>
<evidence type="ECO:0000256" key="1">
    <source>
        <dbReference type="ARBA" id="ARBA00004401"/>
    </source>
</evidence>
<feature type="domain" description="Peptidase S26" evidence="4">
    <location>
        <begin position="1"/>
        <end position="115"/>
    </location>
</feature>
<sequence>MEPALIEGEVYLVKKNPDYIRRGDIIVFKVPSLNQIHTKRVVAFGNETVEIREGQLYIDGEKYEETYLLNKNKSDNLKPVDVPAGQYFVLGDVRSISQDSRYYGAIKKDNIIGVVVQ</sequence>